<comment type="caution">
    <text evidence="1">The sequence shown here is derived from an EMBL/GenBank/DDBJ whole genome shotgun (WGS) entry which is preliminary data.</text>
</comment>
<evidence type="ECO:0000313" key="1">
    <source>
        <dbReference type="EMBL" id="CAD8183267.1"/>
    </source>
</evidence>
<dbReference type="EMBL" id="CAJJDO010000080">
    <property type="protein sequence ID" value="CAD8183267.1"/>
    <property type="molecule type" value="Genomic_DNA"/>
</dbReference>
<evidence type="ECO:0000313" key="2">
    <source>
        <dbReference type="Proteomes" id="UP000689195"/>
    </source>
</evidence>
<proteinExistence type="predicted"/>
<gene>
    <name evidence="1" type="ORF">PPENT_87.1.T0800164</name>
</gene>
<reference evidence="1" key="1">
    <citation type="submission" date="2021-01" db="EMBL/GenBank/DDBJ databases">
        <authorList>
            <consortium name="Genoscope - CEA"/>
            <person name="William W."/>
        </authorList>
    </citation>
    <scope>NUCLEOTIDE SEQUENCE</scope>
</reference>
<protein>
    <submittedName>
        <fullName evidence="1">Uncharacterized protein</fullName>
    </submittedName>
</protein>
<name>A0A8S1W3M8_9CILI</name>
<dbReference type="Proteomes" id="UP000689195">
    <property type="component" value="Unassembled WGS sequence"/>
</dbReference>
<keyword evidence="2" id="KW-1185">Reference proteome</keyword>
<dbReference type="OrthoDB" id="285795at2759"/>
<organism evidence="1 2">
    <name type="scientific">Paramecium pentaurelia</name>
    <dbReference type="NCBI Taxonomy" id="43138"/>
    <lineage>
        <taxon>Eukaryota</taxon>
        <taxon>Sar</taxon>
        <taxon>Alveolata</taxon>
        <taxon>Ciliophora</taxon>
        <taxon>Intramacronucleata</taxon>
        <taxon>Oligohymenophorea</taxon>
        <taxon>Peniculida</taxon>
        <taxon>Parameciidae</taxon>
        <taxon>Paramecium</taxon>
    </lineage>
</organism>
<sequence>MQKQVIKEFTQTKEDVVSIAIIMNRLSNFQIMLNNYSFNIISLIQEFMHQLQHDLAKQLLFQIIKIREELYFKQLNMAYNYMYQLNCSRIKGKLKMLCNQLIKPLSIWIYVLGYEHIKTAKSIYLKGNLYIRMKSTPENLEQAEKLIIQNLEIDIKIMGDFSQDVADCYHSFGKIKAYNKNSNEFEEYFIKSQQILQELYDQSHASIAIIINNFGRSYQDRKQDCADYHKKFGRFKQPYNDYSKSLEIYKEYYEYIIQKMEIYQKQVNSIQNQMIQISQKFLED</sequence>
<accession>A0A8S1W3M8</accession>
<dbReference type="AlphaFoldDB" id="A0A8S1W3M8"/>